<dbReference type="AlphaFoldDB" id="A0A9W9SI23"/>
<name>A0A9W9SI23_9EURO</name>
<evidence type="ECO:0000313" key="7">
    <source>
        <dbReference type="Proteomes" id="UP001147747"/>
    </source>
</evidence>
<comment type="caution">
    <text evidence="6">The sequence shown here is derived from an EMBL/GenBank/DDBJ whole genome shotgun (WGS) entry which is preliminary data.</text>
</comment>
<dbReference type="GeneID" id="81375126"/>
<dbReference type="RefSeq" id="XP_056482176.1">
    <property type="nucleotide sequence ID" value="XM_056636146.1"/>
</dbReference>
<keyword evidence="2" id="KW-0479">Metal-binding</keyword>
<dbReference type="SUPFAM" id="SSF56281">
    <property type="entry name" value="Metallo-hydrolase/oxidoreductase"/>
    <property type="match status" value="1"/>
</dbReference>
<keyword evidence="3" id="KW-0378">Hydrolase</keyword>
<evidence type="ECO:0000256" key="1">
    <source>
        <dbReference type="ARBA" id="ARBA00007749"/>
    </source>
</evidence>
<dbReference type="InterPro" id="IPR001279">
    <property type="entry name" value="Metallo-B-lactamas"/>
</dbReference>
<dbReference type="PANTHER" id="PTHR42978">
    <property type="entry name" value="QUORUM-QUENCHING LACTONASE YTNP-RELATED-RELATED"/>
    <property type="match status" value="1"/>
</dbReference>
<dbReference type="GO" id="GO:0046872">
    <property type="term" value="F:metal ion binding"/>
    <property type="evidence" value="ECO:0007669"/>
    <property type="project" value="UniProtKB-KW"/>
</dbReference>
<organism evidence="6 7">
    <name type="scientific">Penicillium cosmopolitanum</name>
    <dbReference type="NCBI Taxonomy" id="1131564"/>
    <lineage>
        <taxon>Eukaryota</taxon>
        <taxon>Fungi</taxon>
        <taxon>Dikarya</taxon>
        <taxon>Ascomycota</taxon>
        <taxon>Pezizomycotina</taxon>
        <taxon>Eurotiomycetes</taxon>
        <taxon>Eurotiomycetidae</taxon>
        <taxon>Eurotiales</taxon>
        <taxon>Aspergillaceae</taxon>
        <taxon>Penicillium</taxon>
    </lineage>
</organism>
<feature type="domain" description="Metallo-beta-lactamase" evidence="5">
    <location>
        <begin position="21"/>
        <end position="243"/>
    </location>
</feature>
<dbReference type="Pfam" id="PF00753">
    <property type="entry name" value="Lactamase_B"/>
    <property type="match status" value="1"/>
</dbReference>
<dbReference type="Gene3D" id="3.60.15.10">
    <property type="entry name" value="Ribonuclease Z/Hydroxyacylglutathione hydrolase-like"/>
    <property type="match status" value="1"/>
</dbReference>
<accession>A0A9W9SI23</accession>
<dbReference type="EMBL" id="JAPZBU010000011">
    <property type="protein sequence ID" value="KAJ5378390.1"/>
    <property type="molecule type" value="Genomic_DNA"/>
</dbReference>
<evidence type="ECO:0000259" key="5">
    <source>
        <dbReference type="SMART" id="SM00849"/>
    </source>
</evidence>
<dbReference type="GO" id="GO:0016787">
    <property type="term" value="F:hydrolase activity"/>
    <property type="evidence" value="ECO:0007669"/>
    <property type="project" value="UniProtKB-KW"/>
</dbReference>
<keyword evidence="4" id="KW-0862">Zinc</keyword>
<evidence type="ECO:0000256" key="3">
    <source>
        <dbReference type="ARBA" id="ARBA00022801"/>
    </source>
</evidence>
<dbReference type="PANTHER" id="PTHR42978:SF5">
    <property type="entry name" value="METALLO-BETA-LACTAMASE DOMAIN-CONTAINING PROTEIN"/>
    <property type="match status" value="1"/>
</dbReference>
<dbReference type="InterPro" id="IPR051013">
    <property type="entry name" value="MBL_superfamily_lactonases"/>
</dbReference>
<dbReference type="OrthoDB" id="10250730at2759"/>
<reference evidence="6" key="1">
    <citation type="submission" date="2022-12" db="EMBL/GenBank/DDBJ databases">
        <authorList>
            <person name="Petersen C."/>
        </authorList>
    </citation>
    <scope>NUCLEOTIDE SEQUENCE</scope>
    <source>
        <strain evidence="6">IBT 29677</strain>
    </source>
</reference>
<gene>
    <name evidence="6" type="ORF">N7509_011509</name>
</gene>
<sequence length="324" mass="36238">MLLIQQFVQPKVCGYPRLKGPSFCFLITHTSGQKLLFDLSVRQDFENLAPTVVDAIRNPLHDWHLSTSRDVSEVLSDNEVRLPDVRAIIWSHFHFDHVGNPALFPAGTKLIVGPGSRAAIGNGYPNEPDAPVLASDWEGRELVELDFGDNGDILQIGQFKALDWFGDGSFFILHTPGHAVGHLCGLARVEEDSYVLMAGDCAHHPGEFRPSSLAPLYSPSSTNYQSSQTSGYGQTAPFFQPAKNYTHDYNECLATLEGIAQFDAEDNVFLLLAHDNHALSLFEEKDDLGMRWLFPEKSIDRWRKEGLKQAVHWKFLADFGRLVD</sequence>
<reference evidence="6" key="2">
    <citation type="journal article" date="2023" name="IMA Fungus">
        <title>Comparative genomic study of the Penicillium genus elucidates a diverse pangenome and 15 lateral gene transfer events.</title>
        <authorList>
            <person name="Petersen C."/>
            <person name="Sorensen T."/>
            <person name="Nielsen M.R."/>
            <person name="Sondergaard T.E."/>
            <person name="Sorensen J.L."/>
            <person name="Fitzpatrick D.A."/>
            <person name="Frisvad J.C."/>
            <person name="Nielsen K.L."/>
        </authorList>
    </citation>
    <scope>NUCLEOTIDE SEQUENCE</scope>
    <source>
        <strain evidence="6">IBT 29677</strain>
    </source>
</reference>
<comment type="similarity">
    <text evidence="1">Belongs to the metallo-beta-lactamase superfamily.</text>
</comment>
<dbReference type="SMART" id="SM00849">
    <property type="entry name" value="Lactamase_B"/>
    <property type="match status" value="1"/>
</dbReference>
<dbReference type="CDD" id="cd07730">
    <property type="entry name" value="metallo-hydrolase-like_MBL-fold"/>
    <property type="match status" value="1"/>
</dbReference>
<keyword evidence="7" id="KW-1185">Reference proteome</keyword>
<evidence type="ECO:0000313" key="6">
    <source>
        <dbReference type="EMBL" id="KAJ5378390.1"/>
    </source>
</evidence>
<dbReference type="Proteomes" id="UP001147747">
    <property type="component" value="Unassembled WGS sequence"/>
</dbReference>
<proteinExistence type="inferred from homology"/>
<protein>
    <submittedName>
        <fullName evidence="6">Metallo-beta-lactamase superfamily protein</fullName>
    </submittedName>
</protein>
<dbReference type="InterPro" id="IPR036866">
    <property type="entry name" value="RibonucZ/Hydroxyglut_hydro"/>
</dbReference>
<evidence type="ECO:0000256" key="4">
    <source>
        <dbReference type="ARBA" id="ARBA00022833"/>
    </source>
</evidence>
<evidence type="ECO:0000256" key="2">
    <source>
        <dbReference type="ARBA" id="ARBA00022723"/>
    </source>
</evidence>